<organism evidence="1 2">
    <name type="scientific">Lates calcarifer</name>
    <name type="common">Barramundi</name>
    <name type="synonym">Holocentrus calcarifer</name>
    <dbReference type="NCBI Taxonomy" id="8187"/>
    <lineage>
        <taxon>Eukaryota</taxon>
        <taxon>Metazoa</taxon>
        <taxon>Chordata</taxon>
        <taxon>Craniata</taxon>
        <taxon>Vertebrata</taxon>
        <taxon>Euteleostomi</taxon>
        <taxon>Actinopterygii</taxon>
        <taxon>Neopterygii</taxon>
        <taxon>Teleostei</taxon>
        <taxon>Neoteleostei</taxon>
        <taxon>Acanthomorphata</taxon>
        <taxon>Carangaria</taxon>
        <taxon>Carangaria incertae sedis</taxon>
        <taxon>Centropomidae</taxon>
        <taxon>Lates</taxon>
    </lineage>
</organism>
<dbReference type="GeneTree" id="ENSGT00940000160560"/>
<proteinExistence type="predicted"/>
<dbReference type="Ensembl" id="ENSLCAT00010051807.1">
    <property type="protein sequence ID" value="ENSLCAP00010050491.1"/>
    <property type="gene ID" value="ENSLCAG00010023555.1"/>
</dbReference>
<sequence length="171" mass="19341">MHIRVSPAVSTHSCSVTVYLSLISELLHFLRFAKMITIIAHSALQYKTYKFEKNPGSFYSFVFNDVMGFEKNANRGVHVEDIKLVLKGHVTEGYKFDPEHQLTEDNPGYKTAPTVEDRVHVVVSVVSAGSVSLITEDVVRKMRDVRLAASEMGKSTHYSSYYSMWTSNGWD</sequence>
<keyword evidence="2" id="KW-1185">Reference proteome</keyword>
<name>A0A4W6FJP0_LATCA</name>
<dbReference type="InParanoid" id="A0A4W6FJP0"/>
<evidence type="ECO:0000313" key="2">
    <source>
        <dbReference type="Proteomes" id="UP000314980"/>
    </source>
</evidence>
<protein>
    <submittedName>
        <fullName evidence="1">Uncharacterized protein</fullName>
    </submittedName>
</protein>
<dbReference type="STRING" id="8187.ENSLCAP00010050491"/>
<reference evidence="1" key="2">
    <citation type="submission" date="2025-08" db="UniProtKB">
        <authorList>
            <consortium name="Ensembl"/>
        </authorList>
    </citation>
    <scope>IDENTIFICATION</scope>
</reference>
<dbReference type="AlphaFoldDB" id="A0A4W6FJP0"/>
<reference evidence="1" key="3">
    <citation type="submission" date="2025-09" db="UniProtKB">
        <authorList>
            <consortium name="Ensembl"/>
        </authorList>
    </citation>
    <scope>IDENTIFICATION</scope>
</reference>
<dbReference type="Proteomes" id="UP000314980">
    <property type="component" value="Unassembled WGS sequence"/>
</dbReference>
<accession>A0A4W6FJP0</accession>
<evidence type="ECO:0000313" key="1">
    <source>
        <dbReference type="Ensembl" id="ENSLCAP00010050491.1"/>
    </source>
</evidence>
<reference evidence="2" key="1">
    <citation type="submission" date="2015-09" db="EMBL/GenBank/DDBJ databases">
        <authorList>
            <person name="Sai Rama Sridatta P."/>
        </authorList>
    </citation>
    <scope>NUCLEOTIDE SEQUENCE [LARGE SCALE GENOMIC DNA]</scope>
</reference>